<sequence length="652" mass="69900">MTVVFEVLGPVRAVGPAGDPLDLKGPRHREVLGRLVAAEGRVVTVDRLVDDLWAEPPAGAVGAVRTFVATLRRALEPERAPRTPSRLLVSRGNGYALCPSRDAVDAWRFEDAVGAARQAPARRAADDLDRALGWWQGTAYAEFPDPHWARAARGRLDELRLHAVESRAAAWLDLGRAAGAVPDLDALVAEHPWRERAWWLLALALYRDGRQGESLAVLRRARETLVDRLGLDPGDDLRRLEVDVLNRSRRLTAPVHDHDQPWARATAQYERTVAAGSRTGLRSTVDLLRTLAVTGGENLVAAREQRLAAILAAERAGDPELTARIIGAYDVPAIWSRSDDAAQARQVVDAARRTLAALGPAGPDPVRARLLTTIAIESRGTDDPDARRAAGEAERIARELGDPALLVFALNGVFLHTFTEAGGAARRDGIGAEIVDVASRHGLTTYEILGHLVRLQARAAVADPAGADTHAAAAEHLAERHESPLVAVFTRWYRAMRAAATGAEPGTVAAAYREAARLLSEAGMPGLEQGLLPLALLSLRLLHGRPAPTGPGLDYGPYEPWVRPLVLLAEGDRPRARALLRTVPRPPPDHLLEVRWCLVGEAAVATGDRELAGRAHAALEPAAGELAGAGSGLLTLGPTARWLGRLARVASA</sequence>
<dbReference type="InterPro" id="IPR001867">
    <property type="entry name" value="OmpR/PhoB-type_DNA-bd"/>
</dbReference>
<proteinExistence type="inferred from homology"/>
<accession>A0ABV5CJG8</accession>
<keyword evidence="2" id="KW-0805">Transcription regulation</keyword>
<evidence type="ECO:0000313" key="8">
    <source>
        <dbReference type="Proteomes" id="UP001582793"/>
    </source>
</evidence>
<keyword evidence="8" id="KW-1185">Reference proteome</keyword>
<dbReference type="PROSITE" id="PS51755">
    <property type="entry name" value="OMPR_PHOB"/>
    <property type="match status" value="1"/>
</dbReference>
<comment type="similarity">
    <text evidence="1">Belongs to the AfsR/DnrI/RedD regulatory family.</text>
</comment>
<dbReference type="InterPro" id="IPR011990">
    <property type="entry name" value="TPR-like_helical_dom_sf"/>
</dbReference>
<dbReference type="InterPro" id="IPR016032">
    <property type="entry name" value="Sig_transdc_resp-reg_C-effctor"/>
</dbReference>
<dbReference type="SUPFAM" id="SSF48452">
    <property type="entry name" value="TPR-like"/>
    <property type="match status" value="1"/>
</dbReference>
<keyword evidence="4" id="KW-0804">Transcription</keyword>
<feature type="domain" description="OmpR/PhoB-type" evidence="6">
    <location>
        <begin position="1"/>
        <end position="99"/>
    </location>
</feature>
<reference evidence="7 8" key="1">
    <citation type="submission" date="2024-04" db="EMBL/GenBank/DDBJ databases">
        <title>Polymorphospora sp. isolated from Baiyangdian Lake in Xiong'an New Area.</title>
        <authorList>
            <person name="Zhang X."/>
            <person name="Liu J."/>
        </authorList>
    </citation>
    <scope>NUCLEOTIDE SEQUENCE [LARGE SCALE GENOMIC DNA]</scope>
    <source>
        <strain evidence="7 8">2-325</strain>
    </source>
</reference>
<dbReference type="SMART" id="SM01043">
    <property type="entry name" value="BTAD"/>
    <property type="match status" value="1"/>
</dbReference>
<evidence type="ECO:0000256" key="3">
    <source>
        <dbReference type="ARBA" id="ARBA00023125"/>
    </source>
</evidence>
<dbReference type="Proteomes" id="UP001582793">
    <property type="component" value="Unassembled WGS sequence"/>
</dbReference>
<dbReference type="InterPro" id="IPR036388">
    <property type="entry name" value="WH-like_DNA-bd_sf"/>
</dbReference>
<gene>
    <name evidence="7" type="ORF">AAFH96_02160</name>
</gene>
<dbReference type="Pfam" id="PF00486">
    <property type="entry name" value="Trans_reg_C"/>
    <property type="match status" value="1"/>
</dbReference>
<dbReference type="EMBL" id="JBCGDC010000004">
    <property type="protein sequence ID" value="MFB6391909.1"/>
    <property type="molecule type" value="Genomic_DNA"/>
</dbReference>
<dbReference type="Pfam" id="PF03704">
    <property type="entry name" value="BTAD"/>
    <property type="match status" value="1"/>
</dbReference>
<dbReference type="Gene3D" id="1.10.10.10">
    <property type="entry name" value="Winged helix-like DNA-binding domain superfamily/Winged helix DNA-binding domain"/>
    <property type="match status" value="1"/>
</dbReference>
<evidence type="ECO:0000256" key="2">
    <source>
        <dbReference type="ARBA" id="ARBA00023015"/>
    </source>
</evidence>
<evidence type="ECO:0000256" key="4">
    <source>
        <dbReference type="ARBA" id="ARBA00023163"/>
    </source>
</evidence>
<dbReference type="Gene3D" id="1.25.40.10">
    <property type="entry name" value="Tetratricopeptide repeat domain"/>
    <property type="match status" value="1"/>
</dbReference>
<keyword evidence="3 5" id="KW-0238">DNA-binding</keyword>
<dbReference type="SUPFAM" id="SSF46894">
    <property type="entry name" value="C-terminal effector domain of the bipartite response regulators"/>
    <property type="match status" value="1"/>
</dbReference>
<dbReference type="RefSeq" id="WP_375732815.1">
    <property type="nucleotide sequence ID" value="NZ_JBCGDC010000004.1"/>
</dbReference>
<comment type="caution">
    <text evidence="7">The sequence shown here is derived from an EMBL/GenBank/DDBJ whole genome shotgun (WGS) entry which is preliminary data.</text>
</comment>
<organism evidence="7 8">
    <name type="scientific">Polymorphospora lycopeni</name>
    <dbReference type="NCBI Taxonomy" id="3140240"/>
    <lineage>
        <taxon>Bacteria</taxon>
        <taxon>Bacillati</taxon>
        <taxon>Actinomycetota</taxon>
        <taxon>Actinomycetes</taxon>
        <taxon>Micromonosporales</taxon>
        <taxon>Micromonosporaceae</taxon>
        <taxon>Polymorphospora</taxon>
    </lineage>
</organism>
<dbReference type="InterPro" id="IPR005158">
    <property type="entry name" value="BTAD"/>
</dbReference>
<feature type="DNA-binding region" description="OmpR/PhoB-type" evidence="5">
    <location>
        <begin position="1"/>
        <end position="99"/>
    </location>
</feature>
<dbReference type="SMART" id="SM00862">
    <property type="entry name" value="Trans_reg_C"/>
    <property type="match status" value="1"/>
</dbReference>
<name>A0ABV5CJG8_9ACTN</name>
<evidence type="ECO:0000256" key="1">
    <source>
        <dbReference type="ARBA" id="ARBA00005820"/>
    </source>
</evidence>
<evidence type="ECO:0000256" key="5">
    <source>
        <dbReference type="PROSITE-ProRule" id="PRU01091"/>
    </source>
</evidence>
<dbReference type="CDD" id="cd15831">
    <property type="entry name" value="BTAD"/>
    <property type="match status" value="1"/>
</dbReference>
<evidence type="ECO:0000313" key="7">
    <source>
        <dbReference type="EMBL" id="MFB6391909.1"/>
    </source>
</evidence>
<dbReference type="PANTHER" id="PTHR35807:SF1">
    <property type="entry name" value="TRANSCRIPTIONAL REGULATOR REDD"/>
    <property type="match status" value="1"/>
</dbReference>
<dbReference type="InterPro" id="IPR051677">
    <property type="entry name" value="AfsR-DnrI-RedD_regulator"/>
</dbReference>
<protein>
    <submittedName>
        <fullName evidence="7">BTAD domain-containing putative transcriptional regulator</fullName>
    </submittedName>
</protein>
<dbReference type="PANTHER" id="PTHR35807">
    <property type="entry name" value="TRANSCRIPTIONAL REGULATOR REDD-RELATED"/>
    <property type="match status" value="1"/>
</dbReference>
<evidence type="ECO:0000259" key="6">
    <source>
        <dbReference type="PROSITE" id="PS51755"/>
    </source>
</evidence>